<protein>
    <submittedName>
        <fullName evidence="1">Uncharacterized protein</fullName>
    </submittedName>
</protein>
<reference evidence="1" key="1">
    <citation type="submission" date="2023-11" db="EMBL/GenBank/DDBJ databases">
        <authorList>
            <person name="Poullet M."/>
        </authorList>
    </citation>
    <scope>NUCLEOTIDE SEQUENCE</scope>
    <source>
        <strain evidence="1">E1834</strain>
    </source>
</reference>
<keyword evidence="2" id="KW-1185">Reference proteome</keyword>
<name>A0ACB0ZLE9_MELEN</name>
<dbReference type="Proteomes" id="UP001497535">
    <property type="component" value="Unassembled WGS sequence"/>
</dbReference>
<proteinExistence type="predicted"/>
<dbReference type="EMBL" id="CAVMJV010000039">
    <property type="protein sequence ID" value="CAK5079760.1"/>
    <property type="molecule type" value="Genomic_DNA"/>
</dbReference>
<organism evidence="1 2">
    <name type="scientific">Meloidogyne enterolobii</name>
    <name type="common">Root-knot nematode worm</name>
    <name type="synonym">Meloidogyne mayaguensis</name>
    <dbReference type="NCBI Taxonomy" id="390850"/>
    <lineage>
        <taxon>Eukaryota</taxon>
        <taxon>Metazoa</taxon>
        <taxon>Ecdysozoa</taxon>
        <taxon>Nematoda</taxon>
        <taxon>Chromadorea</taxon>
        <taxon>Rhabditida</taxon>
        <taxon>Tylenchina</taxon>
        <taxon>Tylenchomorpha</taxon>
        <taxon>Tylenchoidea</taxon>
        <taxon>Meloidogynidae</taxon>
        <taxon>Meloidogyninae</taxon>
        <taxon>Meloidogyne</taxon>
    </lineage>
</organism>
<evidence type="ECO:0000313" key="1">
    <source>
        <dbReference type="EMBL" id="CAK5079760.1"/>
    </source>
</evidence>
<evidence type="ECO:0000313" key="2">
    <source>
        <dbReference type="Proteomes" id="UP001497535"/>
    </source>
</evidence>
<comment type="caution">
    <text evidence="1">The sequence shown here is derived from an EMBL/GenBank/DDBJ whole genome shotgun (WGS) entry which is preliminary data.</text>
</comment>
<gene>
    <name evidence="1" type="ORF">MENTE1834_LOCUS26894</name>
</gene>
<sequence length="327" mass="37980">MNTNNSNNNKRSNLNNKRRVKVSLQFPEKLFYEKVLNEWRENISDRNHAYVVRKALNNLKLFPLDVHGHGELRKIRGIGEDIATRLDTAWQRACEVLFPGITPSINQIKELEPGQAFKFLEETASEANAFNKKRGNSLPFIHNKNSKNIKEKPKSSPIKRSPAKLLLTKNNSNDDDFCEPTTSTKMDKIEVSHSLSNNSNQLNQKDSDDESISEEHHQQQLYYSPSENVESSIILISDNREEISKGNRAKGKSVGEFLICGGIKWESRKLSVGDYLWILQWKDWQTGRLNEIVLDYIVERKTWDDLKVCFLIFFWMNCRRNFFGTLR</sequence>
<accession>A0ACB0ZLE9</accession>